<evidence type="ECO:0000313" key="1">
    <source>
        <dbReference type="EMBL" id="KAH3870540.1"/>
    </source>
</evidence>
<keyword evidence="2" id="KW-1185">Reference proteome</keyword>
<name>A0A9D4RLE9_DREPO</name>
<proteinExistence type="predicted"/>
<dbReference type="AlphaFoldDB" id="A0A9D4RLE9"/>
<dbReference type="Proteomes" id="UP000828390">
    <property type="component" value="Unassembled WGS sequence"/>
</dbReference>
<dbReference type="EMBL" id="JAIWYP010000002">
    <property type="protein sequence ID" value="KAH3870540.1"/>
    <property type="molecule type" value="Genomic_DNA"/>
</dbReference>
<organism evidence="1 2">
    <name type="scientific">Dreissena polymorpha</name>
    <name type="common">Zebra mussel</name>
    <name type="synonym">Mytilus polymorpha</name>
    <dbReference type="NCBI Taxonomy" id="45954"/>
    <lineage>
        <taxon>Eukaryota</taxon>
        <taxon>Metazoa</taxon>
        <taxon>Spiralia</taxon>
        <taxon>Lophotrochozoa</taxon>
        <taxon>Mollusca</taxon>
        <taxon>Bivalvia</taxon>
        <taxon>Autobranchia</taxon>
        <taxon>Heteroconchia</taxon>
        <taxon>Euheterodonta</taxon>
        <taxon>Imparidentia</taxon>
        <taxon>Neoheterodontei</taxon>
        <taxon>Myida</taxon>
        <taxon>Dreissenoidea</taxon>
        <taxon>Dreissenidae</taxon>
        <taxon>Dreissena</taxon>
    </lineage>
</organism>
<gene>
    <name evidence="1" type="ORF">DPMN_033729</name>
</gene>
<sequence length="73" mass="8025">MLAYTVYMYDTVKSTFRTVTNENIQEPRGACPGSGDTVLVCSQNNDSIVHLTIDGKILGTFPVDMKFPCSMCV</sequence>
<comment type="caution">
    <text evidence="1">The sequence shown here is derived from an EMBL/GenBank/DDBJ whole genome shotgun (WGS) entry which is preliminary data.</text>
</comment>
<accession>A0A9D4RLE9</accession>
<protein>
    <submittedName>
        <fullName evidence="1">Uncharacterized protein</fullName>
    </submittedName>
</protein>
<reference evidence="1" key="1">
    <citation type="journal article" date="2019" name="bioRxiv">
        <title>The Genome of the Zebra Mussel, Dreissena polymorpha: A Resource for Invasive Species Research.</title>
        <authorList>
            <person name="McCartney M.A."/>
            <person name="Auch B."/>
            <person name="Kono T."/>
            <person name="Mallez S."/>
            <person name="Zhang Y."/>
            <person name="Obille A."/>
            <person name="Becker A."/>
            <person name="Abrahante J.E."/>
            <person name="Garbe J."/>
            <person name="Badalamenti J.P."/>
            <person name="Herman A."/>
            <person name="Mangelson H."/>
            <person name="Liachko I."/>
            <person name="Sullivan S."/>
            <person name="Sone E.D."/>
            <person name="Koren S."/>
            <person name="Silverstein K.A.T."/>
            <person name="Beckman K.B."/>
            <person name="Gohl D.M."/>
        </authorList>
    </citation>
    <scope>NUCLEOTIDE SEQUENCE</scope>
    <source>
        <strain evidence="1">Duluth1</strain>
        <tissue evidence="1">Whole animal</tissue>
    </source>
</reference>
<reference evidence="1" key="2">
    <citation type="submission" date="2020-11" db="EMBL/GenBank/DDBJ databases">
        <authorList>
            <person name="McCartney M.A."/>
            <person name="Auch B."/>
            <person name="Kono T."/>
            <person name="Mallez S."/>
            <person name="Becker A."/>
            <person name="Gohl D.M."/>
            <person name="Silverstein K.A.T."/>
            <person name="Koren S."/>
            <person name="Bechman K.B."/>
            <person name="Herman A."/>
            <person name="Abrahante J.E."/>
            <person name="Garbe J."/>
        </authorList>
    </citation>
    <scope>NUCLEOTIDE SEQUENCE</scope>
    <source>
        <strain evidence="1">Duluth1</strain>
        <tissue evidence="1">Whole animal</tissue>
    </source>
</reference>
<evidence type="ECO:0000313" key="2">
    <source>
        <dbReference type="Proteomes" id="UP000828390"/>
    </source>
</evidence>
<dbReference type="SUPFAM" id="SSF63829">
    <property type="entry name" value="Calcium-dependent phosphotriesterase"/>
    <property type="match status" value="1"/>
</dbReference>